<dbReference type="InterPro" id="IPR022742">
    <property type="entry name" value="Hydrolase_4"/>
</dbReference>
<sequence>MTADTFTLTSHDGTEIFVRRWLTEAAPKAVVQIAHGMAEHSQRYARLAGELTAAGYAVYAEDHRGHGETTTAQDAGYLGDNDGFACVVGDLAAVQARAESENPGLPVFLIGHSMGSFLARAYAIQHGESLTGLVLSGTAGDPGLLGRVGTAIAKTECRVRGRRARSPLMTRLTFGQYNAAFKPARTEFDWLSRDESEVDAYVADPACGQVFTAGFYADLLPALARINNDAEVAAIPAALPVMVISGDKDPVGANGKGVRAVADQLRHAGIRDLTLRLYPGARHELFNETNRDEVGADVIAWLDERVMS</sequence>
<accession>A0A561E3Y6</accession>
<dbReference type="OrthoDB" id="9806902at2"/>
<evidence type="ECO:0000313" key="3">
    <source>
        <dbReference type="Proteomes" id="UP000318297"/>
    </source>
</evidence>
<dbReference type="PANTHER" id="PTHR11614">
    <property type="entry name" value="PHOSPHOLIPASE-RELATED"/>
    <property type="match status" value="1"/>
</dbReference>
<dbReference type="InterPro" id="IPR029058">
    <property type="entry name" value="AB_hydrolase_fold"/>
</dbReference>
<organism evidence="2 3">
    <name type="scientific">Rudaeicoccus suwonensis</name>
    <dbReference type="NCBI Taxonomy" id="657409"/>
    <lineage>
        <taxon>Bacteria</taxon>
        <taxon>Bacillati</taxon>
        <taxon>Actinomycetota</taxon>
        <taxon>Actinomycetes</taxon>
        <taxon>Micrococcales</taxon>
        <taxon>Dermacoccaceae</taxon>
        <taxon>Rudaeicoccus</taxon>
    </lineage>
</organism>
<keyword evidence="2" id="KW-0378">Hydrolase</keyword>
<comment type="caution">
    <text evidence="2">The sequence shown here is derived from an EMBL/GenBank/DDBJ whole genome shotgun (WGS) entry which is preliminary data.</text>
</comment>
<proteinExistence type="predicted"/>
<protein>
    <submittedName>
        <fullName evidence="2">Alpha-beta hydrolase superfamily lysophospholipase</fullName>
    </submittedName>
</protein>
<reference evidence="2 3" key="1">
    <citation type="submission" date="2019-06" db="EMBL/GenBank/DDBJ databases">
        <title>Sequencing the genomes of 1000 actinobacteria strains.</title>
        <authorList>
            <person name="Klenk H.-P."/>
        </authorList>
    </citation>
    <scope>NUCLEOTIDE SEQUENCE [LARGE SCALE GENOMIC DNA]</scope>
    <source>
        <strain evidence="2 3">DSM 19560</strain>
    </source>
</reference>
<gene>
    <name evidence="2" type="ORF">BKA23_2675</name>
</gene>
<dbReference type="EMBL" id="VIVQ01000002">
    <property type="protein sequence ID" value="TWE10319.1"/>
    <property type="molecule type" value="Genomic_DNA"/>
</dbReference>
<dbReference type="Gene3D" id="3.40.50.1820">
    <property type="entry name" value="alpha/beta hydrolase"/>
    <property type="match status" value="1"/>
</dbReference>
<dbReference type="AlphaFoldDB" id="A0A561E3Y6"/>
<keyword evidence="3" id="KW-1185">Reference proteome</keyword>
<feature type="domain" description="Serine aminopeptidase S33" evidence="1">
    <location>
        <begin position="26"/>
        <end position="290"/>
    </location>
</feature>
<evidence type="ECO:0000313" key="2">
    <source>
        <dbReference type="EMBL" id="TWE10319.1"/>
    </source>
</evidence>
<name>A0A561E3Y6_9MICO</name>
<dbReference type="SUPFAM" id="SSF53474">
    <property type="entry name" value="alpha/beta-Hydrolases"/>
    <property type="match status" value="1"/>
</dbReference>
<evidence type="ECO:0000259" key="1">
    <source>
        <dbReference type="Pfam" id="PF12146"/>
    </source>
</evidence>
<dbReference type="GO" id="GO:0016787">
    <property type="term" value="F:hydrolase activity"/>
    <property type="evidence" value="ECO:0007669"/>
    <property type="project" value="UniProtKB-KW"/>
</dbReference>
<dbReference type="Proteomes" id="UP000318297">
    <property type="component" value="Unassembled WGS sequence"/>
</dbReference>
<dbReference type="Pfam" id="PF12146">
    <property type="entry name" value="Hydrolase_4"/>
    <property type="match status" value="1"/>
</dbReference>
<dbReference type="InterPro" id="IPR051044">
    <property type="entry name" value="MAG_DAG_Lipase"/>
</dbReference>
<dbReference type="RefSeq" id="WP_145229199.1">
    <property type="nucleotide sequence ID" value="NZ_VIVQ01000002.1"/>
</dbReference>